<protein>
    <recommendedName>
        <fullName evidence="3">Reverse transcriptase domain-containing protein</fullName>
    </recommendedName>
</protein>
<evidence type="ECO:0000313" key="1">
    <source>
        <dbReference type="EMBL" id="KAK4818300.1"/>
    </source>
</evidence>
<organism evidence="1 2">
    <name type="scientific">Mycteria americana</name>
    <name type="common">Wood stork</name>
    <dbReference type="NCBI Taxonomy" id="33587"/>
    <lineage>
        <taxon>Eukaryota</taxon>
        <taxon>Metazoa</taxon>
        <taxon>Chordata</taxon>
        <taxon>Craniata</taxon>
        <taxon>Vertebrata</taxon>
        <taxon>Euteleostomi</taxon>
        <taxon>Archelosauria</taxon>
        <taxon>Archosauria</taxon>
        <taxon>Dinosauria</taxon>
        <taxon>Saurischia</taxon>
        <taxon>Theropoda</taxon>
        <taxon>Coelurosauria</taxon>
        <taxon>Aves</taxon>
        <taxon>Neognathae</taxon>
        <taxon>Neoaves</taxon>
        <taxon>Aequornithes</taxon>
        <taxon>Ciconiiformes</taxon>
        <taxon>Ciconiidae</taxon>
        <taxon>Mycteria</taxon>
    </lineage>
</organism>
<dbReference type="EMBL" id="JAUNZN010000007">
    <property type="protein sequence ID" value="KAK4818300.1"/>
    <property type="molecule type" value="Genomic_DNA"/>
</dbReference>
<dbReference type="PANTHER" id="PTHR33395">
    <property type="entry name" value="TRANSCRIPTASE, PUTATIVE-RELATED-RELATED"/>
    <property type="match status" value="1"/>
</dbReference>
<evidence type="ECO:0008006" key="3">
    <source>
        <dbReference type="Google" id="ProtNLM"/>
    </source>
</evidence>
<dbReference type="Proteomes" id="UP001333110">
    <property type="component" value="Unassembled WGS sequence"/>
</dbReference>
<gene>
    <name evidence="1" type="ORF">QYF61_010762</name>
</gene>
<dbReference type="AlphaFoldDB" id="A0AAN7RVP7"/>
<reference evidence="1 2" key="1">
    <citation type="journal article" date="2023" name="J. Hered.">
        <title>Chromosome-level genome of the wood stork (Mycteria americana) provides insight into avian chromosome evolution.</title>
        <authorList>
            <person name="Flamio R. Jr."/>
            <person name="Ramstad K.M."/>
        </authorList>
    </citation>
    <scope>NUCLEOTIDE SEQUENCE [LARGE SCALE GENOMIC DNA]</scope>
    <source>
        <strain evidence="1">JAX WOST 10</strain>
    </source>
</reference>
<dbReference type="GO" id="GO:0061343">
    <property type="term" value="P:cell adhesion involved in heart morphogenesis"/>
    <property type="evidence" value="ECO:0007669"/>
    <property type="project" value="TreeGrafter"/>
</dbReference>
<evidence type="ECO:0000313" key="2">
    <source>
        <dbReference type="Proteomes" id="UP001333110"/>
    </source>
</evidence>
<accession>A0AAN7RVP7</accession>
<dbReference type="PANTHER" id="PTHR33395:SF22">
    <property type="entry name" value="REVERSE TRANSCRIPTASE DOMAIN-CONTAINING PROTEIN"/>
    <property type="match status" value="1"/>
</dbReference>
<dbReference type="GO" id="GO:0007508">
    <property type="term" value="P:larval heart development"/>
    <property type="evidence" value="ECO:0007669"/>
    <property type="project" value="TreeGrafter"/>
</dbReference>
<name>A0AAN7RVP7_MYCAM</name>
<sequence>MEKKGDVVVGVHYRLPSQNISTAELFYRQLGEISGSIALVLMGDFNCPDINWEYPSAGKSRSWKFLKFVGDDNFLSQVLSEPARKDALLDLLFVNREGLMGDVMVEPPFRSTAAGNPIVSAVKQAEQKASLAELLVELKRKKKLYDLWKQGQASQEGYSAVVRICREKTRKAKAPLELKLASVVSDHKKGFFRYVNSKRRSKENIGLILVEDGRLTNRDEEKAEAFNASFASVFNNTDRPWAARSPESQDHECGNSDFPFVDTGIVRDQLYQLNVHKSMGPDGIHPRVPKELADVMAGPLSVIYQRSWEPGAVPAICKLANIMAIYQKGMREDPGKYRPVSLASVPGKIAEEIILGTTERHLENNAIISHSQHGFTKGKACLTDLRGMSRLTVRWVKNWLKGRAQRVVVNRVTSAWQPVTSGVPQGSILGPVLFHTAINDLDAGVECSFKKEVQVLECVQRRATELGKGLRGMSCEERLRTLGLSSLEKRRLRGDLIALYSFLRRGSGEGGADLFSLVFSDRTRGNGSKLRRGRFRPDFRKHFFTERVVKHWNRLPREVAGAPGLSVFKRHLDNALKDML</sequence>
<keyword evidence="2" id="KW-1185">Reference proteome</keyword>
<comment type="caution">
    <text evidence="1">The sequence shown here is derived from an EMBL/GenBank/DDBJ whole genome shotgun (WGS) entry which is preliminary data.</text>
</comment>
<proteinExistence type="predicted"/>
<dbReference type="GO" id="GO:0031012">
    <property type="term" value="C:extracellular matrix"/>
    <property type="evidence" value="ECO:0007669"/>
    <property type="project" value="TreeGrafter"/>
</dbReference>